<dbReference type="Proteomes" id="UP000536509">
    <property type="component" value="Unassembled WGS sequence"/>
</dbReference>
<dbReference type="Gene3D" id="3.40.250.10">
    <property type="entry name" value="Rhodanese-like domain"/>
    <property type="match status" value="1"/>
</dbReference>
<dbReference type="AlphaFoldDB" id="A0A7Y3VZ29"/>
<proteinExistence type="predicted"/>
<dbReference type="EMBL" id="JABEVX010000004">
    <property type="protein sequence ID" value="NNT72304.1"/>
    <property type="molecule type" value="Genomic_DNA"/>
</dbReference>
<reference evidence="2 3" key="1">
    <citation type="submission" date="2020-05" db="EMBL/GenBank/DDBJ databases">
        <title>Draft genome of Flavobacterium sp. IMCC34852.</title>
        <authorList>
            <person name="Song J."/>
            <person name="Cho J.-C."/>
        </authorList>
    </citation>
    <scope>NUCLEOTIDE SEQUENCE [LARGE SCALE GENOMIC DNA]</scope>
    <source>
        <strain evidence="2 3">IMCC34852</strain>
    </source>
</reference>
<keyword evidence="3" id="KW-1185">Reference proteome</keyword>
<evidence type="ECO:0000259" key="1">
    <source>
        <dbReference type="PROSITE" id="PS50206"/>
    </source>
</evidence>
<dbReference type="InterPro" id="IPR036873">
    <property type="entry name" value="Rhodanese-like_dom_sf"/>
</dbReference>
<dbReference type="PANTHER" id="PTHR43031">
    <property type="entry name" value="FAD-DEPENDENT OXIDOREDUCTASE"/>
    <property type="match status" value="1"/>
</dbReference>
<dbReference type="SMART" id="SM00450">
    <property type="entry name" value="RHOD"/>
    <property type="match status" value="1"/>
</dbReference>
<dbReference type="SUPFAM" id="SSF52821">
    <property type="entry name" value="Rhodanese/Cell cycle control phosphatase"/>
    <property type="match status" value="1"/>
</dbReference>
<evidence type="ECO:0000313" key="2">
    <source>
        <dbReference type="EMBL" id="NNT72304.1"/>
    </source>
</evidence>
<protein>
    <submittedName>
        <fullName evidence="2">Rhodanese-like domain-containing protein</fullName>
    </submittedName>
</protein>
<accession>A0A7Y3VZ29</accession>
<evidence type="ECO:0000313" key="3">
    <source>
        <dbReference type="Proteomes" id="UP000536509"/>
    </source>
</evidence>
<name>A0A7Y3VZ29_9FLAO</name>
<feature type="domain" description="Rhodanese" evidence="1">
    <location>
        <begin position="14"/>
        <end position="101"/>
    </location>
</feature>
<dbReference type="PANTHER" id="PTHR43031:SF1">
    <property type="entry name" value="PYRIDINE NUCLEOTIDE-DISULPHIDE OXIDOREDUCTASE"/>
    <property type="match status" value="1"/>
</dbReference>
<dbReference type="RefSeq" id="WP_171222483.1">
    <property type="nucleotide sequence ID" value="NZ_CP121446.1"/>
</dbReference>
<sequence>MDLSQQDWKAQLDRDQNAVILDVRTADECSEGFIPKAINIDIYKGQGFIYALDELDKSKNYYVYCKAGARSAQACQIMTQMGFENTYNLEGGFMNWKGDVAFSTEG</sequence>
<gene>
    <name evidence="2" type="ORF">HKT18_08775</name>
</gene>
<dbReference type="Pfam" id="PF00581">
    <property type="entry name" value="Rhodanese"/>
    <property type="match status" value="1"/>
</dbReference>
<dbReference type="InterPro" id="IPR001763">
    <property type="entry name" value="Rhodanese-like_dom"/>
</dbReference>
<dbReference type="CDD" id="cd00158">
    <property type="entry name" value="RHOD"/>
    <property type="match status" value="1"/>
</dbReference>
<dbReference type="InterPro" id="IPR050229">
    <property type="entry name" value="GlpE_sulfurtransferase"/>
</dbReference>
<dbReference type="PROSITE" id="PS50206">
    <property type="entry name" value="RHODANESE_3"/>
    <property type="match status" value="1"/>
</dbReference>
<comment type="caution">
    <text evidence="2">The sequence shown here is derived from an EMBL/GenBank/DDBJ whole genome shotgun (WGS) entry which is preliminary data.</text>
</comment>
<organism evidence="2 3">
    <name type="scientific">Flavobacterium rivulicola</name>
    <dbReference type="NCBI Taxonomy" id="2732161"/>
    <lineage>
        <taxon>Bacteria</taxon>
        <taxon>Pseudomonadati</taxon>
        <taxon>Bacteroidota</taxon>
        <taxon>Flavobacteriia</taxon>
        <taxon>Flavobacteriales</taxon>
        <taxon>Flavobacteriaceae</taxon>
        <taxon>Flavobacterium</taxon>
    </lineage>
</organism>